<accession>A0A8E2JB49</accession>
<dbReference type="EMBL" id="KV745240">
    <property type="protein sequence ID" value="OCK76130.1"/>
    <property type="molecule type" value="Genomic_DNA"/>
</dbReference>
<evidence type="ECO:0000313" key="3">
    <source>
        <dbReference type="Proteomes" id="UP000250266"/>
    </source>
</evidence>
<dbReference type="Pfam" id="PF06985">
    <property type="entry name" value="HET"/>
    <property type="match status" value="1"/>
</dbReference>
<evidence type="ECO:0000259" key="1">
    <source>
        <dbReference type="Pfam" id="PF06985"/>
    </source>
</evidence>
<dbReference type="OrthoDB" id="5125733at2759"/>
<evidence type="ECO:0000313" key="2">
    <source>
        <dbReference type="EMBL" id="OCK76130.1"/>
    </source>
</evidence>
<sequence>MAKKCEACRNLDSNDVVYSSEWTTGRVFQDNYLHASDAIRKSREGCPICSLILNILDLFLPDWRLKQEKLRLDVLAPDNRPFEVRVNEVPEEPNALLRELVNVQFSIANKDSIPELPNLGTSRILERNAGNANCLRFIQDRISQCTSKHHLSHSAVEAALPKRVIDLGRDNDSLRLHETENSKGFYAALSYCWGPANALIKSTSATLDIFKREIPWCQLPKTLQDAIHITRKLKLRYIWIDCLCIIQDSRKDWETEAEKMGSYYKNAFITVAASSSKTAQSGIFTERSAVSEPKETQFTSKSGVNYPIIAQARPARLWPSPVHDLGPLTERGWTFQEHALSRRMIHFLESEIVWECSSEMISEDGHQIRDDTYSLIREFTHFRSSPEDAWRLCIRAYSDRALSNLSDKLPAISGIASHFQEQKGHNYIVGMWRETLAVDIVWSSWGWVELNNPPQMLQAPSWSWASIHGGVAFAMETINQTTTPITVHCTILGFLGDTPETNRFGEVRYGMLEVSGPLQEAELEYAGELNDFGIPKFRLTALDQGQHLTFFVDTSLAQVDARDLNGLATKVISRKSAPIVPFRGKVWCLWCFTAEQEASDTQEWFGIEPMRLNGIVLGESPENPGIYRRVGSVCTSEHTVPSTVPTKIIRIE</sequence>
<reference evidence="2 3" key="1">
    <citation type="journal article" date="2016" name="Nat. Commun.">
        <title>Ectomycorrhizal ecology is imprinted in the genome of the dominant symbiotic fungus Cenococcum geophilum.</title>
        <authorList>
            <consortium name="DOE Joint Genome Institute"/>
            <person name="Peter M."/>
            <person name="Kohler A."/>
            <person name="Ohm R.A."/>
            <person name="Kuo A."/>
            <person name="Krutzmann J."/>
            <person name="Morin E."/>
            <person name="Arend M."/>
            <person name="Barry K.W."/>
            <person name="Binder M."/>
            <person name="Choi C."/>
            <person name="Clum A."/>
            <person name="Copeland A."/>
            <person name="Grisel N."/>
            <person name="Haridas S."/>
            <person name="Kipfer T."/>
            <person name="LaButti K."/>
            <person name="Lindquist E."/>
            <person name="Lipzen A."/>
            <person name="Maire R."/>
            <person name="Meier B."/>
            <person name="Mihaltcheva S."/>
            <person name="Molinier V."/>
            <person name="Murat C."/>
            <person name="Poggeler S."/>
            <person name="Quandt C.A."/>
            <person name="Sperisen C."/>
            <person name="Tritt A."/>
            <person name="Tisserant E."/>
            <person name="Crous P.W."/>
            <person name="Henrissat B."/>
            <person name="Nehls U."/>
            <person name="Egli S."/>
            <person name="Spatafora J.W."/>
            <person name="Grigoriev I.V."/>
            <person name="Martin F.M."/>
        </authorList>
    </citation>
    <scope>NUCLEOTIDE SEQUENCE [LARGE SCALE GENOMIC DNA]</scope>
    <source>
        <strain evidence="2 3">CBS 459.81</strain>
    </source>
</reference>
<keyword evidence="3" id="KW-1185">Reference proteome</keyword>
<name>A0A8E2JB49_9PEZI</name>
<dbReference type="PANTHER" id="PTHR33112:SF16">
    <property type="entry name" value="HETEROKARYON INCOMPATIBILITY DOMAIN-CONTAINING PROTEIN"/>
    <property type="match status" value="1"/>
</dbReference>
<dbReference type="InterPro" id="IPR010730">
    <property type="entry name" value="HET"/>
</dbReference>
<dbReference type="AlphaFoldDB" id="A0A8E2JB49"/>
<proteinExistence type="predicted"/>
<feature type="domain" description="Heterokaryon incompatibility" evidence="1">
    <location>
        <begin position="186"/>
        <end position="337"/>
    </location>
</feature>
<protein>
    <submittedName>
        <fullName evidence="2">HET-domain-containing protein</fullName>
    </submittedName>
</protein>
<dbReference type="Proteomes" id="UP000250266">
    <property type="component" value="Unassembled WGS sequence"/>
</dbReference>
<dbReference type="PANTHER" id="PTHR33112">
    <property type="entry name" value="DOMAIN PROTEIN, PUTATIVE-RELATED"/>
    <property type="match status" value="1"/>
</dbReference>
<gene>
    <name evidence="2" type="ORF">K432DRAFT_408429</name>
</gene>
<organism evidence="2 3">
    <name type="scientific">Lepidopterella palustris CBS 459.81</name>
    <dbReference type="NCBI Taxonomy" id="1314670"/>
    <lineage>
        <taxon>Eukaryota</taxon>
        <taxon>Fungi</taxon>
        <taxon>Dikarya</taxon>
        <taxon>Ascomycota</taxon>
        <taxon>Pezizomycotina</taxon>
        <taxon>Dothideomycetes</taxon>
        <taxon>Pleosporomycetidae</taxon>
        <taxon>Mytilinidiales</taxon>
        <taxon>Argynnaceae</taxon>
        <taxon>Lepidopterella</taxon>
    </lineage>
</organism>